<evidence type="ECO:0000256" key="5">
    <source>
        <dbReference type="ARBA" id="ARBA00022679"/>
    </source>
</evidence>
<dbReference type="Pfam" id="PF00672">
    <property type="entry name" value="HAMP"/>
    <property type="match status" value="1"/>
</dbReference>
<keyword evidence="9" id="KW-0902">Two-component regulatory system</keyword>
<evidence type="ECO:0000256" key="7">
    <source>
        <dbReference type="ARBA" id="ARBA00022777"/>
    </source>
</evidence>
<dbReference type="InterPro" id="IPR005467">
    <property type="entry name" value="His_kinase_dom"/>
</dbReference>
<feature type="transmembrane region" description="Helical" evidence="12">
    <location>
        <begin position="30"/>
        <end position="52"/>
    </location>
</feature>
<dbReference type="SUPFAM" id="SSF55874">
    <property type="entry name" value="ATPase domain of HSP90 chaperone/DNA topoisomerase II/histidine kinase"/>
    <property type="match status" value="1"/>
</dbReference>
<dbReference type="PANTHER" id="PTHR45436">
    <property type="entry name" value="SENSOR HISTIDINE KINASE YKOH"/>
    <property type="match status" value="1"/>
</dbReference>
<evidence type="ECO:0000256" key="8">
    <source>
        <dbReference type="ARBA" id="ARBA00022989"/>
    </source>
</evidence>
<evidence type="ECO:0000256" key="1">
    <source>
        <dbReference type="ARBA" id="ARBA00000085"/>
    </source>
</evidence>
<dbReference type="GO" id="GO:0016020">
    <property type="term" value="C:membrane"/>
    <property type="evidence" value="ECO:0007669"/>
    <property type="project" value="UniProtKB-SubCell"/>
</dbReference>
<dbReference type="InterPro" id="IPR003661">
    <property type="entry name" value="HisK_dim/P_dom"/>
</dbReference>
<dbReference type="PROSITE" id="PS50109">
    <property type="entry name" value="HIS_KIN"/>
    <property type="match status" value="1"/>
</dbReference>
<dbReference type="InterPro" id="IPR004358">
    <property type="entry name" value="Sig_transdc_His_kin-like_C"/>
</dbReference>
<protein>
    <recommendedName>
        <fullName evidence="3">histidine kinase</fullName>
        <ecNumber evidence="3">2.7.13.3</ecNumber>
    </recommendedName>
</protein>
<keyword evidence="5" id="KW-0808">Transferase</keyword>
<dbReference type="InterPro" id="IPR003594">
    <property type="entry name" value="HATPase_dom"/>
</dbReference>
<proteinExistence type="predicted"/>
<dbReference type="EC" id="2.7.13.3" evidence="3"/>
<dbReference type="GO" id="GO:0000155">
    <property type="term" value="F:phosphorelay sensor kinase activity"/>
    <property type="evidence" value="ECO:0007669"/>
    <property type="project" value="InterPro"/>
</dbReference>
<dbReference type="PROSITE" id="PS50885">
    <property type="entry name" value="HAMP"/>
    <property type="match status" value="1"/>
</dbReference>
<dbReference type="SMART" id="SM00304">
    <property type="entry name" value="HAMP"/>
    <property type="match status" value="1"/>
</dbReference>
<evidence type="ECO:0000313" key="15">
    <source>
        <dbReference type="EMBL" id="MBC5580776.1"/>
    </source>
</evidence>
<dbReference type="SMART" id="SM00387">
    <property type="entry name" value="HATPase_c"/>
    <property type="match status" value="1"/>
</dbReference>
<evidence type="ECO:0000256" key="11">
    <source>
        <dbReference type="SAM" id="MobiDB-lite"/>
    </source>
</evidence>
<dbReference type="InterPro" id="IPR036890">
    <property type="entry name" value="HATPase_C_sf"/>
</dbReference>
<dbReference type="InterPro" id="IPR050428">
    <property type="entry name" value="TCS_sensor_his_kinase"/>
</dbReference>
<organism evidence="15 16">
    <name type="scientific">Anaerofilum hominis</name>
    <dbReference type="NCBI Taxonomy" id="2763016"/>
    <lineage>
        <taxon>Bacteria</taxon>
        <taxon>Bacillati</taxon>
        <taxon>Bacillota</taxon>
        <taxon>Clostridia</taxon>
        <taxon>Eubacteriales</taxon>
        <taxon>Oscillospiraceae</taxon>
        <taxon>Anaerofilum</taxon>
    </lineage>
</organism>
<gene>
    <name evidence="15" type="ORF">H8S23_04595</name>
</gene>
<comment type="subcellular location">
    <subcellularLocation>
        <location evidence="2">Membrane</location>
    </subcellularLocation>
</comment>
<accession>A0A923KVG6</accession>
<reference evidence="15" key="1">
    <citation type="submission" date="2020-08" db="EMBL/GenBank/DDBJ databases">
        <title>Genome public.</title>
        <authorList>
            <person name="Liu C."/>
            <person name="Sun Q."/>
        </authorList>
    </citation>
    <scope>NUCLEOTIDE SEQUENCE</scope>
    <source>
        <strain evidence="15">BX8</strain>
    </source>
</reference>
<comment type="caution">
    <text evidence="15">The sequence shown here is derived from an EMBL/GenBank/DDBJ whole genome shotgun (WGS) entry which is preliminary data.</text>
</comment>
<keyword evidence="7 15" id="KW-0418">Kinase</keyword>
<dbReference type="Gene3D" id="6.10.340.10">
    <property type="match status" value="1"/>
</dbReference>
<dbReference type="Pfam" id="PF02518">
    <property type="entry name" value="HATPase_c"/>
    <property type="match status" value="1"/>
</dbReference>
<comment type="catalytic activity">
    <reaction evidence="1">
        <text>ATP + protein L-histidine = ADP + protein N-phospho-L-histidine.</text>
        <dbReference type="EC" id="2.7.13.3"/>
    </reaction>
</comment>
<feature type="domain" description="HAMP" evidence="14">
    <location>
        <begin position="208"/>
        <end position="260"/>
    </location>
</feature>
<keyword evidence="10 12" id="KW-0472">Membrane</keyword>
<evidence type="ECO:0000256" key="3">
    <source>
        <dbReference type="ARBA" id="ARBA00012438"/>
    </source>
</evidence>
<dbReference type="AlphaFoldDB" id="A0A923KVG6"/>
<keyword evidence="6 12" id="KW-0812">Transmembrane</keyword>
<dbReference type="FunFam" id="1.10.287.130:FF:000001">
    <property type="entry name" value="Two-component sensor histidine kinase"/>
    <property type="match status" value="1"/>
</dbReference>
<dbReference type="Proteomes" id="UP000659630">
    <property type="component" value="Unassembled WGS sequence"/>
</dbReference>
<evidence type="ECO:0000256" key="9">
    <source>
        <dbReference type="ARBA" id="ARBA00023012"/>
    </source>
</evidence>
<dbReference type="EMBL" id="JACONZ010000001">
    <property type="protein sequence ID" value="MBC5580776.1"/>
    <property type="molecule type" value="Genomic_DNA"/>
</dbReference>
<dbReference type="RefSeq" id="WP_186887106.1">
    <property type="nucleotide sequence ID" value="NZ_JACONZ010000001.1"/>
</dbReference>
<dbReference type="Pfam" id="PF00512">
    <property type="entry name" value="HisKA"/>
    <property type="match status" value="1"/>
</dbReference>
<feature type="region of interest" description="Disordered" evidence="11">
    <location>
        <begin position="488"/>
        <end position="512"/>
    </location>
</feature>
<keyword evidence="4" id="KW-0597">Phosphoprotein</keyword>
<keyword evidence="8 12" id="KW-1133">Transmembrane helix</keyword>
<dbReference type="SMART" id="SM00388">
    <property type="entry name" value="HisKA"/>
    <property type="match status" value="1"/>
</dbReference>
<evidence type="ECO:0000256" key="10">
    <source>
        <dbReference type="ARBA" id="ARBA00023136"/>
    </source>
</evidence>
<sequence length="512" mass="54952">MERRRKKTDVDRPAEGRAPRTARLSFWQKIYLCTLALFLFCLNAGVFAVAAVGQSSSFEAERERLLTRQHFIAETLAQDMAAVEARRPGALPALAQDYALSYGGSGAWLKVTRGGSTLADRLPAPDDAAALPEAEQEGTRVWEVLPAGGRRVLYVSALLPGQGERTALTCAFDMEQFFAAWGRTARAFQGIALAASAMLAVGLHFALRGLGRPLARLAEAAQAIGDGDYTIRAREDGQDEIGQLARAFNEMARRTGETVEGLAEAAREKQRFADNLAHELRTPLTAIGGYAEYIARAELCGEERAQAAQIIQEETRRLSSMSERLLTMASLREGKLHAESVDLAQAAHAALRAVRPQAASRRVQITAERVEPFWIKGDRDLLVSLAVNLMDNAVKASGEGGQVTLSLLRDSGGALLTVEDRGTGMDSQTLSRLGEPFYRADNSRSRAQGGTGLGVAFCFAVTQAHGASLSFDSQPGHGTRAVVRFPACGNGQTGEGTHAGPRKEKEKTDGGG</sequence>
<dbReference type="PRINTS" id="PR00344">
    <property type="entry name" value="BCTRLSENSOR"/>
</dbReference>
<dbReference type="Gene3D" id="1.10.287.130">
    <property type="match status" value="1"/>
</dbReference>
<evidence type="ECO:0000256" key="2">
    <source>
        <dbReference type="ARBA" id="ARBA00004370"/>
    </source>
</evidence>
<dbReference type="InterPro" id="IPR003660">
    <property type="entry name" value="HAMP_dom"/>
</dbReference>
<dbReference type="Gene3D" id="3.30.565.10">
    <property type="entry name" value="Histidine kinase-like ATPase, C-terminal domain"/>
    <property type="match status" value="1"/>
</dbReference>
<dbReference type="CDD" id="cd06225">
    <property type="entry name" value="HAMP"/>
    <property type="match status" value="1"/>
</dbReference>
<dbReference type="SUPFAM" id="SSF158472">
    <property type="entry name" value="HAMP domain-like"/>
    <property type="match status" value="1"/>
</dbReference>
<dbReference type="SUPFAM" id="SSF47384">
    <property type="entry name" value="Homodimeric domain of signal transducing histidine kinase"/>
    <property type="match status" value="1"/>
</dbReference>
<feature type="domain" description="Histidine kinase" evidence="13">
    <location>
        <begin position="275"/>
        <end position="489"/>
    </location>
</feature>
<evidence type="ECO:0000259" key="14">
    <source>
        <dbReference type="PROSITE" id="PS50885"/>
    </source>
</evidence>
<dbReference type="PANTHER" id="PTHR45436:SF5">
    <property type="entry name" value="SENSOR HISTIDINE KINASE TRCS"/>
    <property type="match status" value="1"/>
</dbReference>
<evidence type="ECO:0000313" key="16">
    <source>
        <dbReference type="Proteomes" id="UP000659630"/>
    </source>
</evidence>
<dbReference type="CDD" id="cd00082">
    <property type="entry name" value="HisKA"/>
    <property type="match status" value="1"/>
</dbReference>
<evidence type="ECO:0000256" key="6">
    <source>
        <dbReference type="ARBA" id="ARBA00022692"/>
    </source>
</evidence>
<keyword evidence="16" id="KW-1185">Reference proteome</keyword>
<dbReference type="InterPro" id="IPR036097">
    <property type="entry name" value="HisK_dim/P_sf"/>
</dbReference>
<evidence type="ECO:0000256" key="12">
    <source>
        <dbReference type="SAM" id="Phobius"/>
    </source>
</evidence>
<evidence type="ECO:0000256" key="4">
    <source>
        <dbReference type="ARBA" id="ARBA00022553"/>
    </source>
</evidence>
<feature type="compositionally biased region" description="Basic and acidic residues" evidence="11">
    <location>
        <begin position="501"/>
        <end position="512"/>
    </location>
</feature>
<name>A0A923KVG6_9FIRM</name>
<evidence type="ECO:0000259" key="13">
    <source>
        <dbReference type="PROSITE" id="PS50109"/>
    </source>
</evidence>